<dbReference type="Proteomes" id="UP000807025">
    <property type="component" value="Unassembled WGS sequence"/>
</dbReference>
<reference evidence="2" key="1">
    <citation type="submission" date="2020-11" db="EMBL/GenBank/DDBJ databases">
        <authorList>
            <consortium name="DOE Joint Genome Institute"/>
            <person name="Ahrendt S."/>
            <person name="Riley R."/>
            <person name="Andreopoulos W."/>
            <person name="Labutti K."/>
            <person name="Pangilinan J."/>
            <person name="Ruiz-Duenas F.J."/>
            <person name="Barrasa J.M."/>
            <person name="Sanchez-Garcia M."/>
            <person name="Camarero S."/>
            <person name="Miyauchi S."/>
            <person name="Serrano A."/>
            <person name="Linde D."/>
            <person name="Babiker R."/>
            <person name="Drula E."/>
            <person name="Ayuso-Fernandez I."/>
            <person name="Pacheco R."/>
            <person name="Padilla G."/>
            <person name="Ferreira P."/>
            <person name="Barriuso J."/>
            <person name="Kellner H."/>
            <person name="Castanera R."/>
            <person name="Alfaro M."/>
            <person name="Ramirez L."/>
            <person name="Pisabarro A.G."/>
            <person name="Kuo A."/>
            <person name="Tritt A."/>
            <person name="Lipzen A."/>
            <person name="He G."/>
            <person name="Yan M."/>
            <person name="Ng V."/>
            <person name="Cullen D."/>
            <person name="Martin F."/>
            <person name="Rosso M.-N."/>
            <person name="Henrissat B."/>
            <person name="Hibbett D."/>
            <person name="Martinez A.T."/>
            <person name="Grigoriev I.V."/>
        </authorList>
    </citation>
    <scope>NUCLEOTIDE SEQUENCE</scope>
    <source>
        <strain evidence="2">ATCC 90797</strain>
    </source>
</reference>
<evidence type="ECO:0000256" key="1">
    <source>
        <dbReference type="SAM" id="MobiDB-lite"/>
    </source>
</evidence>
<name>A0A9P6A2H8_PLEER</name>
<gene>
    <name evidence="2" type="ORF">BDN71DRAFT_1429255</name>
</gene>
<organism evidence="2 3">
    <name type="scientific">Pleurotus eryngii</name>
    <name type="common">Boletus of the steppes</name>
    <dbReference type="NCBI Taxonomy" id="5323"/>
    <lineage>
        <taxon>Eukaryota</taxon>
        <taxon>Fungi</taxon>
        <taxon>Dikarya</taxon>
        <taxon>Basidiomycota</taxon>
        <taxon>Agaricomycotina</taxon>
        <taxon>Agaricomycetes</taxon>
        <taxon>Agaricomycetidae</taxon>
        <taxon>Agaricales</taxon>
        <taxon>Pleurotineae</taxon>
        <taxon>Pleurotaceae</taxon>
        <taxon>Pleurotus</taxon>
    </lineage>
</organism>
<feature type="region of interest" description="Disordered" evidence="1">
    <location>
        <begin position="250"/>
        <end position="327"/>
    </location>
</feature>
<dbReference type="EMBL" id="MU154541">
    <property type="protein sequence ID" value="KAF9497837.1"/>
    <property type="molecule type" value="Genomic_DNA"/>
</dbReference>
<evidence type="ECO:0000313" key="3">
    <source>
        <dbReference type="Proteomes" id="UP000807025"/>
    </source>
</evidence>
<feature type="compositionally biased region" description="Low complexity" evidence="1">
    <location>
        <begin position="191"/>
        <end position="206"/>
    </location>
</feature>
<feature type="region of interest" description="Disordered" evidence="1">
    <location>
        <begin position="188"/>
        <end position="217"/>
    </location>
</feature>
<comment type="caution">
    <text evidence="2">The sequence shown here is derived from an EMBL/GenBank/DDBJ whole genome shotgun (WGS) entry which is preliminary data.</text>
</comment>
<proteinExistence type="predicted"/>
<keyword evidence="3" id="KW-1185">Reference proteome</keyword>
<protein>
    <submittedName>
        <fullName evidence="2">Uncharacterized protein</fullName>
    </submittedName>
</protein>
<evidence type="ECO:0000313" key="2">
    <source>
        <dbReference type="EMBL" id="KAF9497837.1"/>
    </source>
</evidence>
<dbReference type="AlphaFoldDB" id="A0A9P6A2H8"/>
<sequence length="327" mass="34607">MPMELTVFVFEILQSNATSGFVSDLAAFDTNAEVVGSRRFAPPVYGDKIAILLGCGPKRGGPQGLGTRGMWTCIIFEELSFLVHREGHRAILLLGRDVGNAGDRRLEKGRNHNRRGKFTAHEAAVPHVAANSFFASGLLAPSYYTTGGEFTDAVKSNQICIDETRLMSTAPSTGSFTSYTRLDIVTHSVTSSPSSGGEGSSAPSPSTRHRRRRSSLSAAMSLSFSGVKPSARDATSAAVRCFATALASSSSCRTNGGSICESEPGVRIPDASSPSDLPKRNKLPRRSTVSAAHSPMRIKRGDRRGPSPAPPPSLPLPPLPSLPSVAQ</sequence>
<accession>A0A9P6A2H8</accession>
<dbReference type="OrthoDB" id="10524198at2759"/>
<feature type="compositionally biased region" description="Pro residues" evidence="1">
    <location>
        <begin position="307"/>
        <end position="321"/>
    </location>
</feature>